<feature type="chain" id="PRO_5005487368" description="Defensin-like protein" evidence="1">
    <location>
        <begin position="30"/>
        <end position="174"/>
    </location>
</feature>
<dbReference type="KEGG" id="lsm:121126861"/>
<evidence type="ECO:0000313" key="2">
    <source>
        <dbReference type="EMBL" id="CDW19281.1"/>
    </source>
</evidence>
<protein>
    <recommendedName>
        <fullName evidence="3">Defensin-like protein</fullName>
    </recommendedName>
</protein>
<evidence type="ECO:0008006" key="3">
    <source>
        <dbReference type="Google" id="ProtNLM"/>
    </source>
</evidence>
<proteinExistence type="predicted"/>
<dbReference type="EMBL" id="HACA01001920">
    <property type="protein sequence ID" value="CDW19281.1"/>
    <property type="molecule type" value="Transcribed_RNA"/>
</dbReference>
<evidence type="ECO:0000256" key="1">
    <source>
        <dbReference type="SAM" id="SignalP"/>
    </source>
</evidence>
<sequence>MGINKFLSFNNSLLVIFFILLSISREGLSTNLKRVKRNDLVRCGLTESVCKWTCRLGGHSGGFCSPDADGGSSCICSEEDLEKYVCGGDVGPEIAGYSCAGFCQAKGRQSGNCDLIKNECACTKEYLQLSHIKCINDEVCSVFCQYKERKANGRCEGPNKWDCKCYSMKELNLL</sequence>
<keyword evidence="1" id="KW-0732">Signal</keyword>
<dbReference type="RefSeq" id="XP_040578154.1">
    <property type="nucleotide sequence ID" value="XM_040722220.2"/>
</dbReference>
<reference evidence="2" key="1">
    <citation type="submission" date="2014-05" db="EMBL/GenBank/DDBJ databases">
        <authorList>
            <person name="Chronopoulou M."/>
        </authorList>
    </citation>
    <scope>NUCLEOTIDE SEQUENCE</scope>
    <source>
        <tissue evidence="2">Whole organism</tissue>
    </source>
</reference>
<dbReference type="GeneID" id="121126861"/>
<feature type="signal peptide" evidence="1">
    <location>
        <begin position="1"/>
        <end position="29"/>
    </location>
</feature>
<dbReference type="OrthoDB" id="10439382at2759"/>
<name>A0A0K2T1A7_LEPSM</name>
<accession>A0A0K2T1A7</accession>
<dbReference type="AlphaFoldDB" id="A0A0K2T1A7"/>
<organism evidence="2">
    <name type="scientific">Lepeophtheirus salmonis</name>
    <name type="common">Salmon louse</name>
    <name type="synonym">Caligus salmonis</name>
    <dbReference type="NCBI Taxonomy" id="72036"/>
    <lineage>
        <taxon>Eukaryota</taxon>
        <taxon>Metazoa</taxon>
        <taxon>Ecdysozoa</taxon>
        <taxon>Arthropoda</taxon>
        <taxon>Crustacea</taxon>
        <taxon>Multicrustacea</taxon>
        <taxon>Hexanauplia</taxon>
        <taxon>Copepoda</taxon>
        <taxon>Siphonostomatoida</taxon>
        <taxon>Caligidae</taxon>
        <taxon>Lepeophtheirus</taxon>
    </lineage>
</organism>